<dbReference type="PROSITE" id="PS01358">
    <property type="entry name" value="ZF_RANBP2_1"/>
    <property type="match status" value="2"/>
</dbReference>
<dbReference type="PROSITE" id="PS50199">
    <property type="entry name" value="ZF_RANBP2_2"/>
    <property type="match status" value="4"/>
</dbReference>
<dbReference type="Pfam" id="PF00641">
    <property type="entry name" value="Zn_ribbon_RanBP"/>
    <property type="match status" value="4"/>
</dbReference>
<reference evidence="6 7" key="1">
    <citation type="submission" date="2024-11" db="EMBL/GenBank/DDBJ databases">
        <title>A near-complete genome assembly of Cinchona calisaya.</title>
        <authorList>
            <person name="Lian D.C."/>
            <person name="Zhao X.W."/>
            <person name="Wei L."/>
        </authorList>
    </citation>
    <scope>NUCLEOTIDE SEQUENCE [LARGE SCALE GENOMIC DNA]</scope>
    <source>
        <tissue evidence="6">Nenye</tissue>
    </source>
</reference>
<accession>A0ABD2YY28</accession>
<comment type="caution">
    <text evidence="6">The sequence shown here is derived from an EMBL/GenBank/DDBJ whole genome shotgun (WGS) entry which is preliminary data.</text>
</comment>
<evidence type="ECO:0000256" key="1">
    <source>
        <dbReference type="ARBA" id="ARBA00022723"/>
    </source>
</evidence>
<feature type="domain" description="RanBP2-type" evidence="5">
    <location>
        <begin position="403"/>
        <end position="432"/>
    </location>
</feature>
<organism evidence="6 7">
    <name type="scientific">Cinchona calisaya</name>
    <dbReference type="NCBI Taxonomy" id="153742"/>
    <lineage>
        <taxon>Eukaryota</taxon>
        <taxon>Viridiplantae</taxon>
        <taxon>Streptophyta</taxon>
        <taxon>Embryophyta</taxon>
        <taxon>Tracheophyta</taxon>
        <taxon>Spermatophyta</taxon>
        <taxon>Magnoliopsida</taxon>
        <taxon>eudicotyledons</taxon>
        <taxon>Gunneridae</taxon>
        <taxon>Pentapetalae</taxon>
        <taxon>asterids</taxon>
        <taxon>lamiids</taxon>
        <taxon>Gentianales</taxon>
        <taxon>Rubiaceae</taxon>
        <taxon>Cinchonoideae</taxon>
        <taxon>Cinchoneae</taxon>
        <taxon>Cinchona</taxon>
    </lineage>
</organism>
<gene>
    <name evidence="6" type="ORF">ACH5RR_024890</name>
</gene>
<feature type="domain" description="RanBP2-type" evidence="5">
    <location>
        <begin position="370"/>
        <end position="399"/>
    </location>
</feature>
<dbReference type="PANTHER" id="PTHR23111">
    <property type="entry name" value="ZINC FINGER PROTEIN"/>
    <property type="match status" value="1"/>
</dbReference>
<dbReference type="InterPro" id="IPR001876">
    <property type="entry name" value="Znf_RanBP2"/>
</dbReference>
<proteinExistence type="predicted"/>
<keyword evidence="2 4" id="KW-0863">Zinc-finger</keyword>
<keyword evidence="1" id="KW-0479">Metal-binding</keyword>
<keyword evidence="3" id="KW-0862">Zinc</keyword>
<keyword evidence="7" id="KW-1185">Reference proteome</keyword>
<evidence type="ECO:0000256" key="2">
    <source>
        <dbReference type="ARBA" id="ARBA00022771"/>
    </source>
</evidence>
<dbReference type="PANTHER" id="PTHR23111:SF40">
    <property type="entry name" value="RNA-BINDING PROTEIN INVOLVED IN HETEROCHROMATIN ASSEMBLY-RELATED"/>
    <property type="match status" value="1"/>
</dbReference>
<evidence type="ECO:0000259" key="5">
    <source>
        <dbReference type="PROSITE" id="PS50199"/>
    </source>
</evidence>
<evidence type="ECO:0000313" key="6">
    <source>
        <dbReference type="EMBL" id="KAL3512173.1"/>
    </source>
</evidence>
<evidence type="ECO:0000256" key="3">
    <source>
        <dbReference type="ARBA" id="ARBA00022833"/>
    </source>
</evidence>
<name>A0ABD2YY28_9GENT</name>
<feature type="domain" description="RanBP2-type" evidence="5">
    <location>
        <begin position="331"/>
        <end position="360"/>
    </location>
</feature>
<sequence length="447" mass="50170">MSSSRLFNLLGASIFRQNKSTTTIPFLSSIPPPFRPIKLFPSQSLRFHRCCSSAAVLEDNTPTIGIASDSPDAPLNSSSHPWPEWVSFVDRLKTKGYLAGSYPTAEDTAETGGGGGGDGGVVYTDMNLLKDACLNFARDRFDIFKSLSRQEIQTVVDKRCPNLFRKAVNSAKRLRAYLELDEGAVCGACDLRGSCDRAYVTLKESEAAARTVDIVRILLLYALDPLVIDGGVRSEGREIIEISARTLLCELTELSETVPAPDLPEPAVKVSQPKKKSLITVKDDDSRHVKMERGDWICSQCNFMNFSRNVRCRKCGEDGPRKIDMNDVEMKEGDWICADCSFMNFAKNVRCLKCKAEGPERFPRSDIQMKKGDWNCPQCGFMNFASKTSCFRCHVPRPKKQLKPGEWECPSCNYLNFKGNIVCKRCNHECPKDVDTEYEEQIWKKPF</sequence>
<dbReference type="Proteomes" id="UP001630127">
    <property type="component" value="Unassembled WGS sequence"/>
</dbReference>
<dbReference type="SUPFAM" id="SSF90209">
    <property type="entry name" value="Ran binding protein zinc finger-like"/>
    <property type="match status" value="3"/>
</dbReference>
<evidence type="ECO:0000256" key="4">
    <source>
        <dbReference type="PROSITE-ProRule" id="PRU00322"/>
    </source>
</evidence>
<dbReference type="InterPro" id="IPR036443">
    <property type="entry name" value="Znf_RanBP2_sf"/>
</dbReference>
<dbReference type="GO" id="GO:0008270">
    <property type="term" value="F:zinc ion binding"/>
    <property type="evidence" value="ECO:0007669"/>
    <property type="project" value="UniProtKB-KW"/>
</dbReference>
<dbReference type="AlphaFoldDB" id="A0ABD2YY28"/>
<feature type="domain" description="RanBP2-type" evidence="5">
    <location>
        <begin position="292"/>
        <end position="321"/>
    </location>
</feature>
<dbReference type="Gene3D" id="4.10.1060.10">
    <property type="entry name" value="Zinc finger, RanBP2-type"/>
    <property type="match status" value="4"/>
</dbReference>
<dbReference type="SMART" id="SM00547">
    <property type="entry name" value="ZnF_RBZ"/>
    <property type="match status" value="4"/>
</dbReference>
<evidence type="ECO:0000313" key="7">
    <source>
        <dbReference type="Proteomes" id="UP001630127"/>
    </source>
</evidence>
<protein>
    <recommendedName>
        <fullName evidence="5">RanBP2-type domain-containing protein</fullName>
    </recommendedName>
</protein>
<dbReference type="EMBL" id="JBJUIK010000011">
    <property type="protein sequence ID" value="KAL3512173.1"/>
    <property type="molecule type" value="Genomic_DNA"/>
</dbReference>